<dbReference type="NCBIfam" id="TIGR01525">
    <property type="entry name" value="ATPase-IB_hvy"/>
    <property type="match status" value="1"/>
</dbReference>
<evidence type="ECO:0000256" key="14">
    <source>
        <dbReference type="ARBA" id="ARBA00023136"/>
    </source>
</evidence>
<evidence type="ECO:0000259" key="16">
    <source>
        <dbReference type="PROSITE" id="PS50846"/>
    </source>
</evidence>
<dbReference type="CDD" id="cd00371">
    <property type="entry name" value="HMA"/>
    <property type="match status" value="1"/>
</dbReference>
<comment type="similarity">
    <text evidence="2 15">Belongs to the cation transport ATPase (P-type) (TC 3.A.3) family. Type IB subfamily.</text>
</comment>
<dbReference type="AlphaFoldDB" id="A0A1X7GJL9"/>
<dbReference type="GO" id="GO:0005524">
    <property type="term" value="F:ATP binding"/>
    <property type="evidence" value="ECO:0007669"/>
    <property type="project" value="UniProtKB-UniRule"/>
</dbReference>
<dbReference type="RefSeq" id="WP_085229843.1">
    <property type="nucleotide sequence ID" value="NZ_BSQD01000014.1"/>
</dbReference>
<proteinExistence type="inferred from homology"/>
<dbReference type="Gene3D" id="3.40.50.1000">
    <property type="entry name" value="HAD superfamily/HAD-like"/>
    <property type="match status" value="1"/>
</dbReference>
<keyword evidence="8 15" id="KW-0547">Nucleotide-binding</keyword>
<dbReference type="Gene3D" id="3.30.70.100">
    <property type="match status" value="1"/>
</dbReference>
<keyword evidence="10" id="KW-0460">Magnesium</keyword>
<keyword evidence="14 15" id="KW-0472">Membrane</keyword>
<dbReference type="InterPro" id="IPR017969">
    <property type="entry name" value="Heavy-metal-associated_CS"/>
</dbReference>
<keyword evidence="6 15" id="KW-0812">Transmembrane</keyword>
<dbReference type="InterPro" id="IPR006121">
    <property type="entry name" value="HMA_dom"/>
</dbReference>
<dbReference type="OrthoDB" id="8552908at2"/>
<dbReference type="GO" id="GO:0055070">
    <property type="term" value="P:copper ion homeostasis"/>
    <property type="evidence" value="ECO:0007669"/>
    <property type="project" value="TreeGrafter"/>
</dbReference>
<feature type="transmembrane region" description="Helical" evidence="15">
    <location>
        <begin position="127"/>
        <end position="145"/>
    </location>
</feature>
<feature type="transmembrane region" description="Helical" evidence="15">
    <location>
        <begin position="376"/>
        <end position="400"/>
    </location>
</feature>
<evidence type="ECO:0000256" key="11">
    <source>
        <dbReference type="ARBA" id="ARBA00022967"/>
    </source>
</evidence>
<evidence type="ECO:0000256" key="15">
    <source>
        <dbReference type="RuleBase" id="RU362081"/>
    </source>
</evidence>
<dbReference type="Pfam" id="PF00702">
    <property type="entry name" value="Hydrolase"/>
    <property type="match status" value="1"/>
</dbReference>
<evidence type="ECO:0000256" key="2">
    <source>
        <dbReference type="ARBA" id="ARBA00006024"/>
    </source>
</evidence>
<dbReference type="Gene3D" id="2.70.150.10">
    <property type="entry name" value="Calcium-transporting ATPase, cytoplasmic transduction domain A"/>
    <property type="match status" value="1"/>
</dbReference>
<name>A0A1X7GJL9_TRICW</name>
<feature type="transmembrane region" description="Helical" evidence="15">
    <location>
        <begin position="683"/>
        <end position="702"/>
    </location>
</feature>
<dbReference type="InterPro" id="IPR027256">
    <property type="entry name" value="P-typ_ATPase_IB"/>
</dbReference>
<dbReference type="SUPFAM" id="SSF56784">
    <property type="entry name" value="HAD-like"/>
    <property type="match status" value="1"/>
</dbReference>
<dbReference type="InterPro" id="IPR059000">
    <property type="entry name" value="ATPase_P-type_domA"/>
</dbReference>
<keyword evidence="13" id="KW-0406">Ion transport</keyword>
<comment type="subcellular location">
    <subcellularLocation>
        <location evidence="1">Cell membrane</location>
        <topology evidence="1">Multi-pass membrane protein</topology>
    </subcellularLocation>
</comment>
<dbReference type="SUPFAM" id="SSF55008">
    <property type="entry name" value="HMA, heavy metal-associated domain"/>
    <property type="match status" value="1"/>
</dbReference>
<dbReference type="GO" id="GO:0016887">
    <property type="term" value="F:ATP hydrolysis activity"/>
    <property type="evidence" value="ECO:0007669"/>
    <property type="project" value="InterPro"/>
</dbReference>
<dbReference type="InterPro" id="IPR023214">
    <property type="entry name" value="HAD_sf"/>
</dbReference>
<reference evidence="18" key="1">
    <citation type="submission" date="2017-04" db="EMBL/GenBank/DDBJ databases">
        <authorList>
            <person name="Varghese N."/>
            <person name="Submissions S."/>
        </authorList>
    </citation>
    <scope>NUCLEOTIDE SEQUENCE [LARGE SCALE GENOMIC DNA]</scope>
    <source>
        <strain evidence="18">Ballard 720</strain>
    </source>
</reference>
<dbReference type="InterPro" id="IPR001757">
    <property type="entry name" value="P_typ_ATPase"/>
</dbReference>
<evidence type="ECO:0000313" key="17">
    <source>
        <dbReference type="EMBL" id="SMF70720.1"/>
    </source>
</evidence>
<evidence type="ECO:0000256" key="6">
    <source>
        <dbReference type="ARBA" id="ARBA00022692"/>
    </source>
</evidence>
<dbReference type="PRINTS" id="PR00120">
    <property type="entry name" value="HATPASE"/>
</dbReference>
<feature type="transmembrane region" description="Helical" evidence="15">
    <location>
        <begin position="346"/>
        <end position="364"/>
    </location>
</feature>
<dbReference type="Pfam" id="PF00403">
    <property type="entry name" value="HMA"/>
    <property type="match status" value="1"/>
</dbReference>
<evidence type="ECO:0000256" key="10">
    <source>
        <dbReference type="ARBA" id="ARBA00022842"/>
    </source>
</evidence>
<keyword evidence="18" id="KW-1185">Reference proteome</keyword>
<keyword evidence="4 15" id="KW-1003">Cell membrane</keyword>
<dbReference type="SUPFAM" id="SSF81665">
    <property type="entry name" value="Calcium ATPase, transmembrane domain M"/>
    <property type="match status" value="1"/>
</dbReference>
<dbReference type="InterPro" id="IPR018303">
    <property type="entry name" value="ATPase_P-typ_P_site"/>
</dbReference>
<keyword evidence="7 15" id="KW-0479">Metal-binding</keyword>
<dbReference type="InterPro" id="IPR036412">
    <property type="entry name" value="HAD-like_sf"/>
</dbReference>
<dbReference type="SUPFAM" id="SSF81653">
    <property type="entry name" value="Calcium ATPase, transduction domain A"/>
    <property type="match status" value="1"/>
</dbReference>
<keyword evidence="9 15" id="KW-0067">ATP-binding</keyword>
<evidence type="ECO:0000256" key="1">
    <source>
        <dbReference type="ARBA" id="ARBA00004651"/>
    </source>
</evidence>
<dbReference type="GO" id="GO:0005507">
    <property type="term" value="F:copper ion binding"/>
    <property type="evidence" value="ECO:0007669"/>
    <property type="project" value="TreeGrafter"/>
</dbReference>
<dbReference type="EMBL" id="FXAH01000016">
    <property type="protein sequence ID" value="SMF70720.1"/>
    <property type="molecule type" value="Genomic_DNA"/>
</dbReference>
<dbReference type="NCBIfam" id="TIGR01511">
    <property type="entry name" value="ATPase-IB1_Cu"/>
    <property type="match status" value="1"/>
</dbReference>
<dbReference type="GeneID" id="95552080"/>
<dbReference type="InterPro" id="IPR023298">
    <property type="entry name" value="ATPase_P-typ_TM_dom_sf"/>
</dbReference>
<dbReference type="STRING" id="28094.SAMN06295900_11695"/>
<dbReference type="PANTHER" id="PTHR43520">
    <property type="entry name" value="ATP7, ISOFORM B"/>
    <property type="match status" value="1"/>
</dbReference>
<keyword evidence="12 15" id="KW-1133">Transmembrane helix</keyword>
<accession>A0A1X7GJL9</accession>
<dbReference type="InterPro" id="IPR008250">
    <property type="entry name" value="ATPase_P-typ_transduc_dom_A_sf"/>
</dbReference>
<evidence type="ECO:0000256" key="9">
    <source>
        <dbReference type="ARBA" id="ARBA00022840"/>
    </source>
</evidence>
<dbReference type="NCBIfam" id="TIGR01494">
    <property type="entry name" value="ATPase_P-type"/>
    <property type="match status" value="2"/>
</dbReference>
<keyword evidence="5" id="KW-0597">Phosphoprotein</keyword>
<evidence type="ECO:0000256" key="4">
    <source>
        <dbReference type="ARBA" id="ARBA00022475"/>
    </source>
</evidence>
<evidence type="ECO:0000256" key="13">
    <source>
        <dbReference type="ARBA" id="ARBA00023065"/>
    </source>
</evidence>
<evidence type="ECO:0000256" key="12">
    <source>
        <dbReference type="ARBA" id="ARBA00022989"/>
    </source>
</evidence>
<keyword evidence="11" id="KW-1278">Translocase</keyword>
<gene>
    <name evidence="17" type="ORF">SAMN06295900_11695</name>
</gene>
<feature type="domain" description="HMA" evidence="16">
    <location>
        <begin position="7"/>
        <end position="73"/>
    </location>
</feature>
<dbReference type="PRINTS" id="PR00119">
    <property type="entry name" value="CATATPASE"/>
</dbReference>
<dbReference type="Gene3D" id="3.40.1110.10">
    <property type="entry name" value="Calcium-transporting ATPase, cytoplasmic domain N"/>
    <property type="match status" value="1"/>
</dbReference>
<evidence type="ECO:0000256" key="3">
    <source>
        <dbReference type="ARBA" id="ARBA00022448"/>
    </source>
</evidence>
<dbReference type="PROSITE" id="PS50846">
    <property type="entry name" value="HMA_2"/>
    <property type="match status" value="1"/>
</dbReference>
<dbReference type="InterPro" id="IPR023299">
    <property type="entry name" value="ATPase_P-typ_cyto_dom_N"/>
</dbReference>
<dbReference type="Pfam" id="PF00122">
    <property type="entry name" value="E1-E2_ATPase"/>
    <property type="match status" value="1"/>
</dbReference>
<feature type="transmembrane region" description="Helical" evidence="15">
    <location>
        <begin position="92"/>
        <end position="115"/>
    </location>
</feature>
<protein>
    <submittedName>
        <fullName evidence="17">Copper-(Or silver)-translocating P-type ATPase</fullName>
    </submittedName>
</protein>
<dbReference type="PANTHER" id="PTHR43520:SF5">
    <property type="entry name" value="CATION-TRANSPORTING P-TYPE ATPASE-RELATED"/>
    <property type="match status" value="1"/>
</dbReference>
<dbReference type="InterPro" id="IPR036163">
    <property type="entry name" value="HMA_dom_sf"/>
</dbReference>
<dbReference type="GO" id="GO:0043682">
    <property type="term" value="F:P-type divalent copper transporter activity"/>
    <property type="evidence" value="ECO:0007669"/>
    <property type="project" value="TreeGrafter"/>
</dbReference>
<dbReference type="PROSITE" id="PS00154">
    <property type="entry name" value="ATPASE_E1_E2"/>
    <property type="match status" value="1"/>
</dbReference>
<dbReference type="GO" id="GO:0005886">
    <property type="term" value="C:plasma membrane"/>
    <property type="evidence" value="ECO:0007669"/>
    <property type="project" value="UniProtKB-SubCell"/>
</dbReference>
<organism evidence="17 18">
    <name type="scientific">Trinickia caryophylli</name>
    <name type="common">Paraburkholderia caryophylli</name>
    <dbReference type="NCBI Taxonomy" id="28094"/>
    <lineage>
        <taxon>Bacteria</taxon>
        <taxon>Pseudomonadati</taxon>
        <taxon>Pseudomonadota</taxon>
        <taxon>Betaproteobacteria</taxon>
        <taxon>Burkholderiales</taxon>
        <taxon>Burkholderiaceae</taxon>
        <taxon>Trinickia</taxon>
    </lineage>
</organism>
<keyword evidence="3" id="KW-0813">Transport</keyword>
<feature type="transmembrane region" description="Helical" evidence="15">
    <location>
        <begin position="708"/>
        <end position="726"/>
    </location>
</feature>
<sequence length="760" mass="79451">MTPASPDSATLDVRGMWCTSCANALERVLQRQPGTIDARVSFASESATLEWDPRRTSLERLLEAAAKLGYVCEPESDAPERRAHTAALLQDLAIRLAVAAFCSMWVMTAQTTLYFTSTATVPGPVRYWLAVLAGVATLPVVAYCAQPFFRAAWRTLRARVPGMDCLVAMGASASCLLSIVQLARGESTVYFDSAAMIVTFLLAGRWLETRVRSGTADAVRTLLELPAQTARVLGTDGSQAVMLAKRVSRGSIIRVLPGERLPLDGIVTEGRSSLDRSLLTGESEFDSVGPGSFVEAGTLNAEGELLVRVNHEWGERRVDAIARSVRTMLARKTASQAIAERFTRRLVPGIALIALLVFCVGALSGMSGPDALERAVAVLVITCPCALGMAVPLALGAGVGRAARAGILFRDVEAIEKAGRLSIFFLDKTGTLTEGKPHLVRLSPAAGVRDSDLVEEAALAERGSEHPIAAAIRALVPPTRLAAAVDAPAGSSRAVPGAGVEWHGAAGQCILAGTARFLRNSGVAVPDVDDSTTAVHVARDGRWRGMLGFADRPREGARRALAALRAQCATIAMLTGDREQVARAIAEAVGIGDIAIFAAHTPEQKAARIVAAQRAGNGKVAFVGDGLNDAPALAAADVGIAVGSASPASMAAASIVLVDAGVEKLEEALFLARRTARVMHQNLAAAAVYNALAIPLAVAGFVSPATAAALMVASSLSVTFNAARLAGRARTPSQRHASSRGSPPYPQALSIAIEPTRRIS</sequence>
<dbReference type="PROSITE" id="PS01047">
    <property type="entry name" value="HMA_1"/>
    <property type="match status" value="1"/>
</dbReference>
<dbReference type="Proteomes" id="UP000192911">
    <property type="component" value="Unassembled WGS sequence"/>
</dbReference>
<evidence type="ECO:0000256" key="8">
    <source>
        <dbReference type="ARBA" id="ARBA00022741"/>
    </source>
</evidence>
<evidence type="ECO:0000313" key="18">
    <source>
        <dbReference type="Proteomes" id="UP000192911"/>
    </source>
</evidence>
<evidence type="ECO:0000256" key="5">
    <source>
        <dbReference type="ARBA" id="ARBA00022553"/>
    </source>
</evidence>
<evidence type="ECO:0000256" key="7">
    <source>
        <dbReference type="ARBA" id="ARBA00022723"/>
    </source>
</evidence>